<proteinExistence type="predicted"/>
<dbReference type="Ensembl" id="ENSEEET00000028806.2">
    <property type="protein sequence ID" value="ENSEEEP00000028478.2"/>
    <property type="gene ID" value="ENSEEEG00000013688.2"/>
</dbReference>
<dbReference type="SUPFAM" id="SSF46785">
    <property type="entry name" value="Winged helix' DNA-binding domain"/>
    <property type="match status" value="1"/>
</dbReference>
<dbReference type="AlphaFoldDB" id="A0A4W4FVY8"/>
<evidence type="ECO:0000313" key="2">
    <source>
        <dbReference type="Ensembl" id="ENSEEEP00000028478.2"/>
    </source>
</evidence>
<keyword evidence="3" id="KW-1185">Reference proteome</keyword>
<dbReference type="InterPro" id="IPR000591">
    <property type="entry name" value="DEP_dom"/>
</dbReference>
<dbReference type="GeneTree" id="ENSGT00940000155137"/>
<reference evidence="2" key="4">
    <citation type="submission" date="2025-08" db="UniProtKB">
        <authorList>
            <consortium name="Ensembl"/>
        </authorList>
    </citation>
    <scope>IDENTIFICATION</scope>
</reference>
<dbReference type="InterPro" id="IPR036390">
    <property type="entry name" value="WH_DNA-bd_sf"/>
</dbReference>
<dbReference type="PROSITE" id="PS50186">
    <property type="entry name" value="DEP"/>
    <property type="match status" value="1"/>
</dbReference>
<sequence length="280" mass="31531">MCKRSFFVLKTCVKNVPCAGHALRNAFLSNGQENWKAHVKLARIIKRSYVGLELVRWLMEQCAFVQSRGAAAGVWNILLELDILLSVERQSMFEDSGALYQFSFEECEAQSCDFRNQSQWQNGVSFLIQLVPHTQLHVDTHKHRCLHDIISPEVCGRVAQMRALERLTSTGGDTLALSAIHRGQASPERSSPMAWDCGLRYVFSVSPALQQGPGAASRDREDISRMEMVQRLAKDGCRLLHSPLRQAERPAEVRRCAHTSRTQAFTSAQPCLLPESCYRA</sequence>
<name>A0A4W4FVY8_ELEEL</name>
<evidence type="ECO:0000259" key="1">
    <source>
        <dbReference type="PROSITE" id="PS50186"/>
    </source>
</evidence>
<reference evidence="3" key="1">
    <citation type="journal article" date="2014" name="Science">
        <title>Nonhuman genetics. Genomic basis for the convergent evolution of electric organs.</title>
        <authorList>
            <person name="Gallant J.R."/>
            <person name="Traeger L.L."/>
            <person name="Volkening J.D."/>
            <person name="Moffett H."/>
            <person name="Chen P.H."/>
            <person name="Novina C.D."/>
            <person name="Phillips G.N.Jr."/>
            <person name="Anand R."/>
            <person name="Wells G.B."/>
            <person name="Pinch M."/>
            <person name="Guth R."/>
            <person name="Unguez G.A."/>
            <person name="Albert J.S."/>
            <person name="Zakon H.H."/>
            <person name="Samanta M.P."/>
            <person name="Sussman M.R."/>
        </authorList>
    </citation>
    <scope>NUCLEOTIDE SEQUENCE [LARGE SCALE GENOMIC DNA]</scope>
</reference>
<accession>A0A4W4FVY8</accession>
<reference evidence="3" key="2">
    <citation type="journal article" date="2017" name="Sci. Adv.">
        <title>A tail of two voltages: Proteomic comparison of the three electric organs of the electric eel.</title>
        <authorList>
            <person name="Traeger L.L."/>
            <person name="Sabat G."/>
            <person name="Barrett-Wilt G.A."/>
            <person name="Wells G.B."/>
            <person name="Sussman M.R."/>
        </authorList>
    </citation>
    <scope>NUCLEOTIDE SEQUENCE [LARGE SCALE GENOMIC DNA]</scope>
</reference>
<dbReference type="GO" id="GO:0035556">
    <property type="term" value="P:intracellular signal transduction"/>
    <property type="evidence" value="ECO:0007669"/>
    <property type="project" value="InterPro"/>
</dbReference>
<dbReference type="Gene3D" id="1.10.10.10">
    <property type="entry name" value="Winged helix-like DNA-binding domain superfamily/Winged helix DNA-binding domain"/>
    <property type="match status" value="1"/>
</dbReference>
<dbReference type="OMA" id="WLMEQCA"/>
<dbReference type="STRING" id="8005.ENSEEEP00000028478"/>
<reference evidence="2" key="3">
    <citation type="submission" date="2020-05" db="EMBL/GenBank/DDBJ databases">
        <title>Electrophorus electricus (electric eel) genome, fEleEle1, primary haplotype.</title>
        <authorList>
            <person name="Myers G."/>
            <person name="Meyer A."/>
            <person name="Fedrigo O."/>
            <person name="Formenti G."/>
            <person name="Rhie A."/>
            <person name="Tracey A."/>
            <person name="Sims Y."/>
            <person name="Jarvis E.D."/>
        </authorList>
    </citation>
    <scope>NUCLEOTIDE SEQUENCE [LARGE SCALE GENOMIC DNA]</scope>
</reference>
<feature type="domain" description="DEP" evidence="1">
    <location>
        <begin position="45"/>
        <end position="104"/>
    </location>
</feature>
<organism evidence="2 3">
    <name type="scientific">Electrophorus electricus</name>
    <name type="common">Electric eel</name>
    <name type="synonym">Gymnotus electricus</name>
    <dbReference type="NCBI Taxonomy" id="8005"/>
    <lineage>
        <taxon>Eukaryota</taxon>
        <taxon>Metazoa</taxon>
        <taxon>Chordata</taxon>
        <taxon>Craniata</taxon>
        <taxon>Vertebrata</taxon>
        <taxon>Euteleostomi</taxon>
        <taxon>Actinopterygii</taxon>
        <taxon>Neopterygii</taxon>
        <taxon>Teleostei</taxon>
        <taxon>Ostariophysi</taxon>
        <taxon>Gymnotiformes</taxon>
        <taxon>Gymnotoidei</taxon>
        <taxon>Gymnotidae</taxon>
        <taxon>Electrophorus</taxon>
    </lineage>
</organism>
<reference evidence="2" key="5">
    <citation type="submission" date="2025-09" db="UniProtKB">
        <authorList>
            <consortium name="Ensembl"/>
        </authorList>
    </citation>
    <scope>IDENTIFICATION</scope>
</reference>
<evidence type="ECO:0000313" key="3">
    <source>
        <dbReference type="Proteomes" id="UP000314983"/>
    </source>
</evidence>
<dbReference type="InterPro" id="IPR036388">
    <property type="entry name" value="WH-like_DNA-bd_sf"/>
</dbReference>
<protein>
    <submittedName>
        <fullName evidence="2">Rap guanine nucleotide exchange factor (GEF) 5b</fullName>
    </submittedName>
</protein>
<dbReference type="Proteomes" id="UP000314983">
    <property type="component" value="Chromosome 10"/>
</dbReference>